<dbReference type="GO" id="GO:0042742">
    <property type="term" value="P:defense response to bacterium"/>
    <property type="evidence" value="ECO:0007669"/>
    <property type="project" value="UniProtKB-KW"/>
</dbReference>
<keyword evidence="2 3" id="KW-0081">Bacteriolytic enzyme</keyword>
<dbReference type="Proteomes" id="UP000014568">
    <property type="component" value="Unassembled WGS sequence"/>
</dbReference>
<keyword evidence="3" id="KW-0326">Glycosidase</keyword>
<dbReference type="GO" id="GO:0031640">
    <property type="term" value="P:killing of cells of another organism"/>
    <property type="evidence" value="ECO:0007669"/>
    <property type="project" value="UniProtKB-KW"/>
</dbReference>
<dbReference type="InterPro" id="IPR051018">
    <property type="entry name" value="Bacteriophage_GH24"/>
</dbReference>
<comment type="caution">
    <text evidence="4">The sequence shown here is derived from an EMBL/GenBank/DDBJ whole genome shotgun (WGS) entry which is preliminary data.</text>
</comment>
<dbReference type="GO" id="GO:0016998">
    <property type="term" value="P:cell wall macromolecule catabolic process"/>
    <property type="evidence" value="ECO:0007669"/>
    <property type="project" value="InterPro"/>
</dbReference>
<dbReference type="PANTHER" id="PTHR38107:SF3">
    <property type="entry name" value="LYSOZYME RRRD-RELATED"/>
    <property type="match status" value="1"/>
</dbReference>
<organism evidence="4 5">
    <name type="scientific">Acinetobacter rudis CIP 110305</name>
    <dbReference type="NCBI Taxonomy" id="421052"/>
    <lineage>
        <taxon>Bacteria</taxon>
        <taxon>Pseudomonadati</taxon>
        <taxon>Pseudomonadota</taxon>
        <taxon>Gammaproteobacteria</taxon>
        <taxon>Moraxellales</taxon>
        <taxon>Moraxellaceae</taxon>
        <taxon>Acinetobacter</taxon>
    </lineage>
</organism>
<dbReference type="PANTHER" id="PTHR38107">
    <property type="match status" value="1"/>
</dbReference>
<name>S3MWW4_9GAMM</name>
<dbReference type="EC" id="3.2.1.17" evidence="3"/>
<evidence type="ECO:0000256" key="1">
    <source>
        <dbReference type="ARBA" id="ARBA00022529"/>
    </source>
</evidence>
<reference evidence="4 5" key="1">
    <citation type="submission" date="2013-06" db="EMBL/GenBank/DDBJ databases">
        <title>The Genome Sequence of Acinetobacter rudis CIP 110305.</title>
        <authorList>
            <consortium name="The Broad Institute Genome Sequencing Platform"/>
            <consortium name="The Broad Institute Genome Sequencing Center for Infectious Disease"/>
            <person name="Cerqueira G."/>
            <person name="Feldgarden M."/>
            <person name="Courvalin P."/>
            <person name="Perichon B."/>
            <person name="Grillot-Courvalin C."/>
            <person name="Clermont D."/>
            <person name="Rocha E."/>
            <person name="Yoon E.-J."/>
            <person name="Nemec A."/>
            <person name="Young S.K."/>
            <person name="Zeng Q."/>
            <person name="Gargeya S."/>
            <person name="Fitzgerald M."/>
            <person name="Abouelleil A."/>
            <person name="Alvarado L."/>
            <person name="Berlin A.M."/>
            <person name="Chapman S.B."/>
            <person name="Dewar J."/>
            <person name="Goldberg J."/>
            <person name="Griggs A."/>
            <person name="Gujja S."/>
            <person name="Hansen M."/>
            <person name="Howarth C."/>
            <person name="Imamovic A."/>
            <person name="Larimer J."/>
            <person name="McCowan C."/>
            <person name="Murphy C."/>
            <person name="Pearson M."/>
            <person name="Priest M."/>
            <person name="Roberts A."/>
            <person name="Saif S."/>
            <person name="Shea T."/>
            <person name="Sykes S."/>
            <person name="Wortman J."/>
            <person name="Nusbaum C."/>
            <person name="Birren B."/>
        </authorList>
    </citation>
    <scope>NUCLEOTIDE SEQUENCE [LARGE SCALE GENOMIC DNA]</scope>
    <source>
        <strain evidence="4 5">CIP 110305</strain>
    </source>
</reference>
<keyword evidence="5" id="KW-1185">Reference proteome</keyword>
<dbReference type="RefSeq" id="WP_016656697.1">
    <property type="nucleotide sequence ID" value="NZ_KE340353.1"/>
</dbReference>
<dbReference type="HOGENOM" id="CLU_091641_5_0_6"/>
<dbReference type="Gene3D" id="1.10.530.40">
    <property type="match status" value="1"/>
</dbReference>
<keyword evidence="1 3" id="KW-0929">Antimicrobial</keyword>
<dbReference type="InterPro" id="IPR023346">
    <property type="entry name" value="Lysozyme-like_dom_sf"/>
</dbReference>
<evidence type="ECO:0000313" key="5">
    <source>
        <dbReference type="Proteomes" id="UP000014568"/>
    </source>
</evidence>
<comment type="catalytic activity">
    <reaction evidence="3">
        <text>Hydrolysis of (1-&gt;4)-beta-linkages between N-acetylmuramic acid and N-acetyl-D-glucosamine residues in a peptidoglycan and between N-acetyl-D-glucosamine residues in chitodextrins.</text>
        <dbReference type="EC" id="3.2.1.17"/>
    </reaction>
</comment>
<evidence type="ECO:0000256" key="3">
    <source>
        <dbReference type="RuleBase" id="RU003788"/>
    </source>
</evidence>
<sequence length="168" mass="18821">MSNKTKVFAGILAASAAFFVGLEKYEGYSSKPYKDSGGVPTIGIGSTVYESGQKVKMTDKPITKERAVEISKAHVSKDEVKFRKSLEGVKLSQVEYDVYLDFAYNFGMGNWQSSSMLRQLKAGQHIQACQSLLKWKFVAKKDCSVRSNNCWGVWVRQLDRRDKCIGAQ</sequence>
<dbReference type="SUPFAM" id="SSF53955">
    <property type="entry name" value="Lysozyme-like"/>
    <property type="match status" value="1"/>
</dbReference>
<dbReference type="GO" id="GO:0009253">
    <property type="term" value="P:peptidoglycan catabolic process"/>
    <property type="evidence" value="ECO:0007669"/>
    <property type="project" value="InterPro"/>
</dbReference>
<evidence type="ECO:0000256" key="2">
    <source>
        <dbReference type="ARBA" id="ARBA00022638"/>
    </source>
</evidence>
<dbReference type="Pfam" id="PF00959">
    <property type="entry name" value="Phage_lysozyme"/>
    <property type="match status" value="1"/>
</dbReference>
<dbReference type="eggNOG" id="COG3772">
    <property type="taxonomic scope" value="Bacteria"/>
</dbReference>
<accession>S3MWW4</accession>
<dbReference type="GO" id="GO:0003796">
    <property type="term" value="F:lysozyme activity"/>
    <property type="evidence" value="ECO:0007669"/>
    <property type="project" value="UniProtKB-EC"/>
</dbReference>
<dbReference type="OrthoDB" id="8141296at2"/>
<comment type="similarity">
    <text evidence="3">Belongs to the glycosyl hydrolase 24 family.</text>
</comment>
<keyword evidence="3" id="KW-0378">Hydrolase</keyword>
<dbReference type="CDD" id="cd16901">
    <property type="entry name" value="lyz_P1"/>
    <property type="match status" value="1"/>
</dbReference>
<dbReference type="InterPro" id="IPR023347">
    <property type="entry name" value="Lysozyme_dom_sf"/>
</dbReference>
<gene>
    <name evidence="4" type="ORF">F945_02293</name>
</gene>
<dbReference type="EMBL" id="ATGI01000031">
    <property type="protein sequence ID" value="EPF71947.1"/>
    <property type="molecule type" value="Genomic_DNA"/>
</dbReference>
<dbReference type="PATRIC" id="fig|421052.3.peg.2237"/>
<evidence type="ECO:0000313" key="4">
    <source>
        <dbReference type="EMBL" id="EPF71947.1"/>
    </source>
</evidence>
<dbReference type="InterPro" id="IPR002196">
    <property type="entry name" value="Glyco_hydro_24"/>
</dbReference>
<protein>
    <recommendedName>
        <fullName evidence="3">Lysozyme</fullName>
        <ecNumber evidence="3">3.2.1.17</ecNumber>
    </recommendedName>
</protein>
<proteinExistence type="inferred from homology"/>
<dbReference type="AlphaFoldDB" id="S3MWW4"/>